<comment type="caution">
    <text evidence="3">The sequence shown here is derived from an EMBL/GenBank/DDBJ whole genome shotgun (WGS) entry which is preliminary data.</text>
</comment>
<proteinExistence type="predicted"/>
<feature type="transmembrane region" description="Helical" evidence="2">
    <location>
        <begin position="12"/>
        <end position="30"/>
    </location>
</feature>
<dbReference type="RefSeq" id="WP_136693146.1">
    <property type="nucleotide sequence ID" value="NZ_SSHH01000002.1"/>
</dbReference>
<organism evidence="3 4">
    <name type="scientific">Alteraurantiacibacter aquimixticola</name>
    <dbReference type="NCBI Taxonomy" id="2489173"/>
    <lineage>
        <taxon>Bacteria</taxon>
        <taxon>Pseudomonadati</taxon>
        <taxon>Pseudomonadota</taxon>
        <taxon>Alphaproteobacteria</taxon>
        <taxon>Sphingomonadales</taxon>
        <taxon>Erythrobacteraceae</taxon>
        <taxon>Alteraurantiacibacter</taxon>
    </lineage>
</organism>
<dbReference type="AlphaFoldDB" id="A0A4T3F5L6"/>
<feature type="region of interest" description="Disordered" evidence="1">
    <location>
        <begin position="194"/>
        <end position="222"/>
    </location>
</feature>
<evidence type="ECO:0000256" key="2">
    <source>
        <dbReference type="SAM" id="Phobius"/>
    </source>
</evidence>
<sequence>MRDRTALAATEFALTFPVLLSMGLMGLELANRAIVQMRIHQLAVHVADNASRIGDQSMLENRRIYESDFEDLFHGAELQIGHHLDLFGRGRVVVSSLEVLPGTEGDQYIHWQRCMGTKQYTPRFGEEGDGRETEFPGMGPAGEEVIAFANEAVMFVEIAYDYDPLIGNPFGMPTTIAGYSSFTVRDDRDLSQIYQRDPGHPDSAADCDTYSTLDGAGTTPGG</sequence>
<evidence type="ECO:0000256" key="1">
    <source>
        <dbReference type="SAM" id="MobiDB-lite"/>
    </source>
</evidence>
<gene>
    <name evidence="3" type="ORF">E5222_07460</name>
</gene>
<keyword evidence="2" id="KW-0812">Transmembrane</keyword>
<keyword evidence="4" id="KW-1185">Reference proteome</keyword>
<dbReference type="OrthoDB" id="7432392at2"/>
<dbReference type="Proteomes" id="UP000309389">
    <property type="component" value="Unassembled WGS sequence"/>
</dbReference>
<protein>
    <submittedName>
        <fullName evidence="3">Pilus assembly protein</fullName>
    </submittedName>
</protein>
<reference evidence="3 4" key="1">
    <citation type="submission" date="2019-04" db="EMBL/GenBank/DDBJ databases">
        <title>Altererythrobacter aquimixticola sp. nov., isolated from sediment of junction between the ocean and a freshwater spring.</title>
        <authorList>
            <person name="Yoon J.-H."/>
        </authorList>
    </citation>
    <scope>NUCLEOTIDE SEQUENCE [LARGE SCALE GENOMIC DNA]</scope>
    <source>
        <strain evidence="3 4">SSKS-13</strain>
    </source>
</reference>
<evidence type="ECO:0000313" key="4">
    <source>
        <dbReference type="Proteomes" id="UP000309389"/>
    </source>
</evidence>
<dbReference type="EMBL" id="SSHH01000002">
    <property type="protein sequence ID" value="TIX50126.1"/>
    <property type="molecule type" value="Genomic_DNA"/>
</dbReference>
<keyword evidence="2" id="KW-1133">Transmembrane helix</keyword>
<name>A0A4T3F5L6_9SPHN</name>
<evidence type="ECO:0000313" key="3">
    <source>
        <dbReference type="EMBL" id="TIX50126.1"/>
    </source>
</evidence>
<keyword evidence="2" id="KW-0472">Membrane</keyword>
<accession>A0A4T3F5L6</accession>